<protein>
    <recommendedName>
        <fullName evidence="1">ABC-three component systems C-terminal domain-containing protein</fullName>
    </recommendedName>
</protein>
<keyword evidence="3" id="KW-1185">Reference proteome</keyword>
<reference evidence="2 3" key="1">
    <citation type="journal article" date="2019" name="Int. J. Syst. Evol. Microbiol.">
        <title>The Global Catalogue of Microorganisms (GCM) 10K type strain sequencing project: providing services to taxonomists for standard genome sequencing and annotation.</title>
        <authorList>
            <consortium name="The Broad Institute Genomics Platform"/>
            <consortium name="The Broad Institute Genome Sequencing Center for Infectious Disease"/>
            <person name="Wu L."/>
            <person name="Ma J."/>
        </authorList>
    </citation>
    <scope>NUCLEOTIDE SEQUENCE [LARGE SCALE GENOMIC DNA]</scope>
    <source>
        <strain evidence="2 3">JCM 14588</strain>
    </source>
</reference>
<gene>
    <name evidence="2" type="ORF">GCM10009762_08480</name>
</gene>
<dbReference type="Proteomes" id="UP001501288">
    <property type="component" value="Unassembled WGS sequence"/>
</dbReference>
<dbReference type="EMBL" id="BAAANV010000025">
    <property type="protein sequence ID" value="GAA1537081.1"/>
    <property type="molecule type" value="Genomic_DNA"/>
</dbReference>
<dbReference type="InterPro" id="IPR046914">
    <property type="entry name" value="ABC-3C_CTD6"/>
</dbReference>
<feature type="domain" description="ABC-three component systems C-terminal" evidence="1">
    <location>
        <begin position="230"/>
        <end position="358"/>
    </location>
</feature>
<name>A0ABN2BCY6_9MICO</name>
<evidence type="ECO:0000313" key="2">
    <source>
        <dbReference type="EMBL" id="GAA1537081.1"/>
    </source>
</evidence>
<accession>A0ABN2BCY6</accession>
<comment type="caution">
    <text evidence="2">The sequence shown here is derived from an EMBL/GenBank/DDBJ whole genome shotgun (WGS) entry which is preliminary data.</text>
</comment>
<sequence>MSASPAGVVLSDLPEPAACPPLILAGPPVPPAHRIFFYSSGEWEEFIKEWALGLDETYVQVKRLGGGGDEGIDVAGFKSDQQLEGPWDCFQGKHYAGPIGPSDAWPEILKVFLHVVASDYVMPDTYRFLAPKGCSTTLNRLLSKPSKLRKRFLEAVADGRSLVKGIDAETLGRVRGLAQETDFSMFRSVELHEALDTHKKTPHYVARFGGAHLPAPSPFPEPPDEFGEHEVTYISELRKVYAEGCADDLSNANNFGGHPTFGEHFKRQRYSFYAAESVRMDARDAVPDGTFERLQDDVYDGVIETAAAQHDSRMKRLTAVLEHSTVVDLSSHPLVSWAAPQARRGICHQLANDERLTWTPKEQS</sequence>
<organism evidence="2 3">
    <name type="scientific">Dermacoccus barathri</name>
    <dbReference type="NCBI Taxonomy" id="322601"/>
    <lineage>
        <taxon>Bacteria</taxon>
        <taxon>Bacillati</taxon>
        <taxon>Actinomycetota</taxon>
        <taxon>Actinomycetes</taxon>
        <taxon>Micrococcales</taxon>
        <taxon>Dermacoccaceae</taxon>
        <taxon>Dermacoccus</taxon>
    </lineage>
</organism>
<proteinExistence type="predicted"/>
<evidence type="ECO:0000259" key="1">
    <source>
        <dbReference type="Pfam" id="PF20282"/>
    </source>
</evidence>
<evidence type="ECO:0000313" key="3">
    <source>
        <dbReference type="Proteomes" id="UP001501288"/>
    </source>
</evidence>
<dbReference type="RefSeq" id="WP_346029790.1">
    <property type="nucleotide sequence ID" value="NZ_BAAANV010000025.1"/>
</dbReference>
<dbReference type="Pfam" id="PF20282">
    <property type="entry name" value="CTD6"/>
    <property type="match status" value="1"/>
</dbReference>